<dbReference type="AlphaFoldDB" id="A0A0P0N1L4"/>
<keyword evidence="3" id="KW-0808">Transferase</keyword>
<dbReference type="Gene3D" id="3.40.50.10180">
    <property type="entry name" value="Glycerate kinase, MOFRL-like N-terminal domain"/>
    <property type="match status" value="1"/>
</dbReference>
<dbReference type="InterPro" id="IPR038614">
    <property type="entry name" value="GK_N_sf"/>
</dbReference>
<dbReference type="GO" id="GO:0008887">
    <property type="term" value="F:glycerate kinase activity"/>
    <property type="evidence" value="ECO:0007669"/>
    <property type="project" value="InterPro"/>
</dbReference>
<protein>
    <submittedName>
        <fullName evidence="3">Glycerate 2-kinase</fullName>
    </submittedName>
</protein>
<dbReference type="GO" id="GO:0005737">
    <property type="term" value="C:cytoplasm"/>
    <property type="evidence" value="ECO:0007669"/>
    <property type="project" value="TreeGrafter"/>
</dbReference>
<dbReference type="Gene3D" id="3.40.1480.10">
    <property type="entry name" value="MOFRL domain"/>
    <property type="match status" value="1"/>
</dbReference>
<dbReference type="InterPro" id="IPR037035">
    <property type="entry name" value="GK-like_C_sf"/>
</dbReference>
<dbReference type="Proteomes" id="UP000196694">
    <property type="component" value="Unassembled WGS sequence"/>
</dbReference>
<evidence type="ECO:0000259" key="1">
    <source>
        <dbReference type="Pfam" id="PF05161"/>
    </source>
</evidence>
<dbReference type="Pfam" id="PF13660">
    <property type="entry name" value="DUF4147"/>
    <property type="match status" value="1"/>
</dbReference>
<name>A0A0P0N1L4_9CREN</name>
<evidence type="ECO:0000313" key="6">
    <source>
        <dbReference type="Proteomes" id="UP000196694"/>
    </source>
</evidence>
<dbReference type="PANTHER" id="PTHR12227:SF0">
    <property type="entry name" value="GLYCERATE KINASE"/>
    <property type="match status" value="1"/>
</dbReference>
<dbReference type="EMBL" id="NCQP01000006">
    <property type="protein sequence ID" value="OWJ54434.1"/>
    <property type="molecule type" value="Genomic_DNA"/>
</dbReference>
<dbReference type="GeneID" id="26098653"/>
<accession>A0A0P0N1L4</accession>
<organism evidence="3 5">
    <name type="scientific">Pyrodictium delaneyi</name>
    <dbReference type="NCBI Taxonomy" id="1273541"/>
    <lineage>
        <taxon>Archaea</taxon>
        <taxon>Thermoproteota</taxon>
        <taxon>Thermoprotei</taxon>
        <taxon>Desulfurococcales</taxon>
        <taxon>Pyrodictiaceae</taxon>
        <taxon>Pyrodictium</taxon>
    </lineage>
</organism>
<sequence>MAFIRNRSLLEKTSLHRDLLDALEAALEAVEPRRLLRRWLRRCGSCVEIQNVGRLCPAGGVYVVGFGKASRGMAEAVVETLDGLVEAGVVIAPPGMAGRVGPIEVLEGDHPVPGTRTLGASRRLLEFLESVPDDALLLVLVSGGGSALFEVPADEMSLEDEAAVVRELLRRGAEIYELNAVRKHISAVKGGQLLRYTRAQQVVSLIISDVVGDRLDTIASGPTAPDETSFRDAYEVLRKYGVWGSIPDSVRKWIEAGLRGEAPETPKPGDPIFERVYNVIVAGNRDALQAAARLLSSRGYRTVILTDRMRGEAREAARLLAGVVESVAAGGPSPVEPPAAIIAGGETTVTVRGQGRGGRNQELCLSLVLELHRGRAAGRYVAACLGTDGVDGNSPAAGALVDWETIGRALRLGLDPRQALEENDSYGFFSRVGGVIDTGGFTGINVNDVFVALIPGGKVSSAGV</sequence>
<proteinExistence type="predicted"/>
<evidence type="ECO:0000313" key="3">
    <source>
        <dbReference type="EMBL" id="ALL00382.1"/>
    </source>
</evidence>
<keyword evidence="3" id="KW-0418">Kinase</keyword>
<dbReference type="InterPro" id="IPR025286">
    <property type="entry name" value="MOFRL_assoc_dom"/>
</dbReference>
<evidence type="ECO:0000313" key="4">
    <source>
        <dbReference type="EMBL" id="OWJ54434.1"/>
    </source>
</evidence>
<dbReference type="SUPFAM" id="SSF82544">
    <property type="entry name" value="GckA/TtuD-like"/>
    <property type="match status" value="1"/>
</dbReference>
<dbReference type="InterPro" id="IPR007835">
    <property type="entry name" value="MOFRL"/>
</dbReference>
<reference evidence="4 6" key="2">
    <citation type="submission" date="2017-05" db="EMBL/GenBank/DDBJ databases">
        <title>The draft genome of the hyperthermophilic archaeon 'Pyrodictium delaneyi strain Hulk', an iron and nitrate reducer, reveals the capacity for sulfate reduction.</title>
        <authorList>
            <person name="Demey L.M."/>
            <person name="Miller C."/>
            <person name="Manzella M."/>
            <person name="Reguera G."/>
            <person name="Kashefi K."/>
        </authorList>
    </citation>
    <scope>NUCLEOTIDE SEQUENCE [LARGE SCALE GENOMIC DNA]</scope>
    <source>
        <strain evidence="4 6">Hulk</strain>
    </source>
</reference>
<dbReference type="RefSeq" id="WP_082419396.1">
    <property type="nucleotide sequence ID" value="NZ_CP013011.1"/>
</dbReference>
<feature type="domain" description="MOFRL-associated" evidence="2">
    <location>
        <begin position="19"/>
        <end position="255"/>
    </location>
</feature>
<dbReference type="Pfam" id="PF05161">
    <property type="entry name" value="MOFRL"/>
    <property type="match status" value="1"/>
</dbReference>
<feature type="domain" description="MOFRL" evidence="1">
    <location>
        <begin position="340"/>
        <end position="448"/>
    </location>
</feature>
<evidence type="ECO:0000313" key="5">
    <source>
        <dbReference type="Proteomes" id="UP000058613"/>
    </source>
</evidence>
<gene>
    <name evidence="4" type="ORF">Pdsh_08185</name>
    <name evidence="3" type="ORF">Pyrde_0332</name>
</gene>
<reference evidence="3 5" key="1">
    <citation type="submission" date="2015-10" db="EMBL/GenBank/DDBJ databases">
        <title>Complete genome sequence of hyperthermophilic archaeon Pyrodictium delaneyi Su06.</title>
        <authorList>
            <person name="Jung J.-H."/>
            <person name="Lin J."/>
            <person name="Holden J.F."/>
            <person name="Park C.-S."/>
        </authorList>
    </citation>
    <scope>NUCLEOTIDE SEQUENCE [LARGE SCALE GENOMIC DNA]</scope>
    <source>
        <strain evidence="3 5">Su06</strain>
    </source>
</reference>
<keyword evidence="6" id="KW-1185">Reference proteome</keyword>
<dbReference type="STRING" id="1273541.Pyrde_0332"/>
<dbReference type="KEGG" id="pdl:Pyrde_0332"/>
<dbReference type="EMBL" id="CP013011">
    <property type="protein sequence ID" value="ALL00382.1"/>
    <property type="molecule type" value="Genomic_DNA"/>
</dbReference>
<dbReference type="PATRIC" id="fig|1273541.4.peg.365"/>
<evidence type="ECO:0000259" key="2">
    <source>
        <dbReference type="Pfam" id="PF13660"/>
    </source>
</evidence>
<dbReference type="PANTHER" id="PTHR12227">
    <property type="entry name" value="GLYCERATE KINASE"/>
    <property type="match status" value="1"/>
</dbReference>
<dbReference type="InterPro" id="IPR039760">
    <property type="entry name" value="MOFRL_protein"/>
</dbReference>
<dbReference type="Proteomes" id="UP000058613">
    <property type="component" value="Chromosome"/>
</dbReference>